<dbReference type="InterPro" id="IPR050245">
    <property type="entry name" value="PrsA_foldase"/>
</dbReference>
<keyword evidence="5 6" id="KW-0413">Isomerase</keyword>
<organism evidence="8 9">
    <name type="scientific">Paenibacillus paeoniae</name>
    <dbReference type="NCBI Taxonomy" id="2292705"/>
    <lineage>
        <taxon>Bacteria</taxon>
        <taxon>Bacillati</taxon>
        <taxon>Bacillota</taxon>
        <taxon>Bacilli</taxon>
        <taxon>Bacillales</taxon>
        <taxon>Paenibacillaceae</taxon>
        <taxon>Paenibacillus</taxon>
    </lineage>
</organism>
<gene>
    <name evidence="8" type="ORF">DX130_11560</name>
</gene>
<keyword evidence="9" id="KW-1185">Reference proteome</keyword>
<dbReference type="Pfam" id="PF00639">
    <property type="entry name" value="Rotamase"/>
    <property type="match status" value="1"/>
</dbReference>
<sequence>MSLYDAVLMTIKGQDITFHELLCYARNHQITDLLQRKARQVIVHQYAGKSGITVTDDELQTGIDDFRRQNGLLQVAAAMEWLDQNGLTLEDLGDRVRDGLLESKVAENLATPKVEPYFYENRLLFDIAIISRIVLKEYGAARELLFRMEEGGDFHSLAREYSEDVETRRAGGFVGEVGRDSLTSVEAAAVFGAQPGEILGPLKTSHGYLLLKVEEMKSARLEEPLRSRIGMIIFEEWIREQMNEMEIHYALWNKHDKPDH</sequence>
<keyword evidence="4 6" id="KW-0697">Rotamase</keyword>
<dbReference type="Gene3D" id="3.10.50.40">
    <property type="match status" value="1"/>
</dbReference>
<evidence type="ECO:0000313" key="8">
    <source>
        <dbReference type="EMBL" id="REK77597.1"/>
    </source>
</evidence>
<dbReference type="OrthoDB" id="2585872at2"/>
<comment type="catalytic activity">
    <reaction evidence="1">
        <text>[protein]-peptidylproline (omega=180) = [protein]-peptidylproline (omega=0)</text>
        <dbReference type="Rhea" id="RHEA:16237"/>
        <dbReference type="Rhea" id="RHEA-COMP:10747"/>
        <dbReference type="Rhea" id="RHEA-COMP:10748"/>
        <dbReference type="ChEBI" id="CHEBI:83833"/>
        <dbReference type="ChEBI" id="CHEBI:83834"/>
        <dbReference type="EC" id="5.2.1.8"/>
    </reaction>
</comment>
<dbReference type="PANTHER" id="PTHR47245:SF1">
    <property type="entry name" value="FOLDASE PROTEIN PRSA"/>
    <property type="match status" value="1"/>
</dbReference>
<keyword evidence="3" id="KW-0732">Signal</keyword>
<dbReference type="InterPro" id="IPR000297">
    <property type="entry name" value="PPIase_PpiC"/>
</dbReference>
<reference evidence="8 9" key="1">
    <citation type="submission" date="2018-08" db="EMBL/GenBank/DDBJ databases">
        <title>Paenibacillus sp. M4BSY-1, whole genome shotgun sequence.</title>
        <authorList>
            <person name="Tuo L."/>
        </authorList>
    </citation>
    <scope>NUCLEOTIDE SEQUENCE [LARGE SCALE GENOMIC DNA]</scope>
    <source>
        <strain evidence="8 9">M4BSY-1</strain>
    </source>
</reference>
<dbReference type="Proteomes" id="UP000261905">
    <property type="component" value="Unassembled WGS sequence"/>
</dbReference>
<evidence type="ECO:0000313" key="9">
    <source>
        <dbReference type="Proteomes" id="UP000261905"/>
    </source>
</evidence>
<dbReference type="PROSITE" id="PS50198">
    <property type="entry name" value="PPIC_PPIASE_2"/>
    <property type="match status" value="1"/>
</dbReference>
<accession>A0A371PP66</accession>
<evidence type="ECO:0000259" key="7">
    <source>
        <dbReference type="PROSITE" id="PS50198"/>
    </source>
</evidence>
<protein>
    <recommendedName>
        <fullName evidence="2">peptidylprolyl isomerase</fullName>
        <ecNumber evidence="2">5.2.1.8</ecNumber>
    </recommendedName>
</protein>
<evidence type="ECO:0000256" key="1">
    <source>
        <dbReference type="ARBA" id="ARBA00000971"/>
    </source>
</evidence>
<dbReference type="InterPro" id="IPR046357">
    <property type="entry name" value="PPIase_dom_sf"/>
</dbReference>
<evidence type="ECO:0000256" key="4">
    <source>
        <dbReference type="ARBA" id="ARBA00023110"/>
    </source>
</evidence>
<comment type="caution">
    <text evidence="8">The sequence shown here is derived from an EMBL/GenBank/DDBJ whole genome shotgun (WGS) entry which is preliminary data.</text>
</comment>
<dbReference type="RefSeq" id="WP_116045313.1">
    <property type="nucleotide sequence ID" value="NZ_QUBQ01000001.1"/>
</dbReference>
<dbReference type="SUPFAM" id="SSF109998">
    <property type="entry name" value="Triger factor/SurA peptide-binding domain-like"/>
    <property type="match status" value="1"/>
</dbReference>
<evidence type="ECO:0000256" key="5">
    <source>
        <dbReference type="ARBA" id="ARBA00023235"/>
    </source>
</evidence>
<evidence type="ECO:0000256" key="2">
    <source>
        <dbReference type="ARBA" id="ARBA00013194"/>
    </source>
</evidence>
<proteinExistence type="predicted"/>
<dbReference type="EMBL" id="QUBQ01000001">
    <property type="protein sequence ID" value="REK77597.1"/>
    <property type="molecule type" value="Genomic_DNA"/>
</dbReference>
<evidence type="ECO:0000256" key="3">
    <source>
        <dbReference type="ARBA" id="ARBA00022729"/>
    </source>
</evidence>
<dbReference type="InterPro" id="IPR027304">
    <property type="entry name" value="Trigger_fact/SurA_dom_sf"/>
</dbReference>
<dbReference type="AlphaFoldDB" id="A0A371PP66"/>
<evidence type="ECO:0000256" key="6">
    <source>
        <dbReference type="PROSITE-ProRule" id="PRU00278"/>
    </source>
</evidence>
<name>A0A371PP66_9BACL</name>
<dbReference type="Gene3D" id="1.10.4030.10">
    <property type="entry name" value="Porin chaperone SurA, peptide-binding domain"/>
    <property type="match status" value="1"/>
</dbReference>
<dbReference type="SUPFAM" id="SSF54534">
    <property type="entry name" value="FKBP-like"/>
    <property type="match status" value="1"/>
</dbReference>
<dbReference type="GO" id="GO:0003755">
    <property type="term" value="F:peptidyl-prolyl cis-trans isomerase activity"/>
    <property type="evidence" value="ECO:0007669"/>
    <property type="project" value="UniProtKB-KW"/>
</dbReference>
<feature type="domain" description="PpiC" evidence="7">
    <location>
        <begin position="130"/>
        <end position="215"/>
    </location>
</feature>
<dbReference type="EC" id="5.2.1.8" evidence="2"/>
<dbReference type="PANTHER" id="PTHR47245">
    <property type="entry name" value="PEPTIDYLPROLYL ISOMERASE"/>
    <property type="match status" value="1"/>
</dbReference>